<dbReference type="GO" id="GO:0045892">
    <property type="term" value="P:negative regulation of DNA-templated transcription"/>
    <property type="evidence" value="ECO:0007669"/>
    <property type="project" value="InterPro"/>
</dbReference>
<dbReference type="Pfam" id="PF06971">
    <property type="entry name" value="Put_DNA-bind_N"/>
    <property type="match status" value="1"/>
</dbReference>
<keyword evidence="5" id="KW-0804">Transcription</keyword>
<dbReference type="InterPro" id="IPR036388">
    <property type="entry name" value="WH-like_DNA-bd_sf"/>
</dbReference>
<dbReference type="NCBIfam" id="NF003996">
    <property type="entry name" value="PRK05472.2-5"/>
    <property type="match status" value="1"/>
</dbReference>
<evidence type="ECO:0000256" key="1">
    <source>
        <dbReference type="ARBA" id="ARBA00022490"/>
    </source>
</evidence>
<evidence type="ECO:0000259" key="6">
    <source>
        <dbReference type="SMART" id="SM00881"/>
    </source>
</evidence>
<evidence type="ECO:0000256" key="2">
    <source>
        <dbReference type="ARBA" id="ARBA00022491"/>
    </source>
</evidence>
<sequence>MLEEKKSIIRLSRYKSVLQRFKNMGLVKVFSDNLGDAIGVVASQVRKDFASFGISGSKKGGYQIDDLLRRINQILGKDEVQEIILVGVGHIGKALIEYKRFELEKMKIVAAFDIDFEKVDSKSEIPVFPLEKLEEFVKKNNIKIGILAIPEIAVHEVAKIMFSASIKGILNFAPVRITYPEGCFVRNVNLVLELEHIIYHVNSLKN</sequence>
<dbReference type="Gene3D" id="1.10.10.10">
    <property type="entry name" value="Winged helix-like DNA-binding domain superfamily/Winged helix DNA-binding domain"/>
    <property type="match status" value="1"/>
</dbReference>
<dbReference type="SMART" id="SM00881">
    <property type="entry name" value="CoA_binding"/>
    <property type="match status" value="1"/>
</dbReference>
<dbReference type="PANTHER" id="PTHR35786">
    <property type="entry name" value="REDOX-SENSING TRANSCRIPTIONAL REPRESSOR REX"/>
    <property type="match status" value="1"/>
</dbReference>
<accession>A0A3B1D0F6</accession>
<evidence type="ECO:0000313" key="7">
    <source>
        <dbReference type="EMBL" id="VAX35589.1"/>
    </source>
</evidence>
<organism evidence="7">
    <name type="scientific">hydrothermal vent metagenome</name>
    <dbReference type="NCBI Taxonomy" id="652676"/>
    <lineage>
        <taxon>unclassified sequences</taxon>
        <taxon>metagenomes</taxon>
        <taxon>ecological metagenomes</taxon>
    </lineage>
</organism>
<dbReference type="InterPro" id="IPR036390">
    <property type="entry name" value="WH_DNA-bd_sf"/>
</dbReference>
<dbReference type="HAMAP" id="MF_01131">
    <property type="entry name" value="Rex"/>
    <property type="match status" value="1"/>
</dbReference>
<dbReference type="InterPro" id="IPR009718">
    <property type="entry name" value="Rex_DNA-bd_C_dom"/>
</dbReference>
<dbReference type="PANTHER" id="PTHR35786:SF1">
    <property type="entry name" value="REDOX-SENSING TRANSCRIPTIONAL REPRESSOR REX 1"/>
    <property type="match status" value="1"/>
</dbReference>
<dbReference type="InterPro" id="IPR003781">
    <property type="entry name" value="CoA-bd"/>
</dbReference>
<dbReference type="Gene3D" id="3.40.50.720">
    <property type="entry name" value="NAD(P)-binding Rossmann-like Domain"/>
    <property type="match status" value="1"/>
</dbReference>
<keyword evidence="2" id="KW-0678">Repressor</keyword>
<dbReference type="SUPFAM" id="SSF51735">
    <property type="entry name" value="NAD(P)-binding Rossmann-fold domains"/>
    <property type="match status" value="1"/>
</dbReference>
<keyword evidence="1" id="KW-0963">Cytoplasm</keyword>
<dbReference type="GO" id="GO:0051775">
    <property type="term" value="P:response to redox state"/>
    <property type="evidence" value="ECO:0007669"/>
    <property type="project" value="InterPro"/>
</dbReference>
<evidence type="ECO:0000256" key="5">
    <source>
        <dbReference type="ARBA" id="ARBA00023163"/>
    </source>
</evidence>
<keyword evidence="4" id="KW-0238">DNA-binding</keyword>
<dbReference type="EMBL" id="UOGJ01000067">
    <property type="protein sequence ID" value="VAX35589.1"/>
    <property type="molecule type" value="Genomic_DNA"/>
</dbReference>
<feature type="domain" description="CoA-binding" evidence="6">
    <location>
        <begin position="76"/>
        <end position="176"/>
    </location>
</feature>
<evidence type="ECO:0000256" key="3">
    <source>
        <dbReference type="ARBA" id="ARBA00023015"/>
    </source>
</evidence>
<evidence type="ECO:0000256" key="4">
    <source>
        <dbReference type="ARBA" id="ARBA00023125"/>
    </source>
</evidence>
<proteinExistence type="inferred from homology"/>
<dbReference type="InterPro" id="IPR036291">
    <property type="entry name" value="NAD(P)-bd_dom_sf"/>
</dbReference>
<name>A0A3B1D0F6_9ZZZZ</name>
<protein>
    <submittedName>
        <fullName evidence="7">Redox-sensing transcriptional repressor Rex</fullName>
    </submittedName>
</protein>
<dbReference type="NCBIfam" id="NF003994">
    <property type="entry name" value="PRK05472.2-3"/>
    <property type="match status" value="1"/>
</dbReference>
<keyword evidence="3" id="KW-0805">Transcription regulation</keyword>
<dbReference type="Pfam" id="PF02629">
    <property type="entry name" value="CoA_binding"/>
    <property type="match status" value="1"/>
</dbReference>
<reference evidence="7" key="1">
    <citation type="submission" date="2018-06" db="EMBL/GenBank/DDBJ databases">
        <authorList>
            <person name="Zhirakovskaya E."/>
        </authorList>
    </citation>
    <scope>NUCLEOTIDE SEQUENCE</scope>
</reference>
<dbReference type="InterPro" id="IPR022876">
    <property type="entry name" value="Tscrpt_rep_Rex"/>
</dbReference>
<gene>
    <name evidence="7" type="ORF">MNBD_UNCLBAC01-1900</name>
</gene>
<dbReference type="SUPFAM" id="SSF46785">
    <property type="entry name" value="Winged helix' DNA-binding domain"/>
    <property type="match status" value="1"/>
</dbReference>
<dbReference type="NCBIfam" id="NF003995">
    <property type="entry name" value="PRK05472.2-4"/>
    <property type="match status" value="1"/>
</dbReference>
<dbReference type="GO" id="GO:0003677">
    <property type="term" value="F:DNA binding"/>
    <property type="evidence" value="ECO:0007669"/>
    <property type="project" value="UniProtKB-KW"/>
</dbReference>
<dbReference type="AlphaFoldDB" id="A0A3B1D0F6"/>